<protein>
    <submittedName>
        <fullName evidence="1">Uncharacterized protein</fullName>
    </submittedName>
</protein>
<evidence type="ECO:0000313" key="1">
    <source>
        <dbReference type="EnsemblMetazoa" id="Aqu2.1.44572_001"/>
    </source>
</evidence>
<reference evidence="1" key="1">
    <citation type="submission" date="2017-05" db="UniProtKB">
        <authorList>
            <consortium name="EnsemblMetazoa"/>
        </authorList>
    </citation>
    <scope>IDENTIFICATION</scope>
</reference>
<name>A0A1X7VW55_AMPQE</name>
<proteinExistence type="predicted"/>
<accession>A0A1X7VW55</accession>
<dbReference type="InParanoid" id="A0A1X7VW55"/>
<organism evidence="1">
    <name type="scientific">Amphimedon queenslandica</name>
    <name type="common">Sponge</name>
    <dbReference type="NCBI Taxonomy" id="400682"/>
    <lineage>
        <taxon>Eukaryota</taxon>
        <taxon>Metazoa</taxon>
        <taxon>Porifera</taxon>
        <taxon>Demospongiae</taxon>
        <taxon>Heteroscleromorpha</taxon>
        <taxon>Haplosclerida</taxon>
        <taxon>Niphatidae</taxon>
        <taxon>Amphimedon</taxon>
    </lineage>
</organism>
<sequence length="60" mass="6887">MAFLLVKPCYEYQWSPLVKIRSSMKSGKQKSLFSRYSKVAKGVAAFLFGGESYLVMLPRY</sequence>
<dbReference type="EnsemblMetazoa" id="Aqu2.1.44572_001">
    <property type="protein sequence ID" value="Aqu2.1.44572_001"/>
    <property type="gene ID" value="Aqu2.1.44572"/>
</dbReference>
<dbReference type="AlphaFoldDB" id="A0A1X7VW55"/>